<dbReference type="NCBIfam" id="NF041681">
    <property type="entry name" value="HGxxPAAW"/>
    <property type="match status" value="1"/>
</dbReference>
<dbReference type="EMBL" id="JACSPO010000003">
    <property type="protein sequence ID" value="MBD8062358.1"/>
    <property type="molecule type" value="Genomic_DNA"/>
</dbReference>
<evidence type="ECO:0000256" key="1">
    <source>
        <dbReference type="SAM" id="MobiDB-lite"/>
    </source>
</evidence>
<feature type="transmembrane region" description="Helical" evidence="2">
    <location>
        <begin position="25"/>
        <end position="46"/>
    </location>
</feature>
<comment type="caution">
    <text evidence="3">The sequence shown here is derived from an EMBL/GenBank/DDBJ whole genome shotgun (WGS) entry which is preliminary data.</text>
</comment>
<reference evidence="3 4" key="1">
    <citation type="submission" date="2020-08" db="EMBL/GenBank/DDBJ databases">
        <title>A Genomic Blueprint of the Chicken Gut Microbiome.</title>
        <authorList>
            <person name="Gilroy R."/>
            <person name="Ravi A."/>
            <person name="Getino M."/>
            <person name="Pursley I."/>
            <person name="Horton D.L."/>
            <person name="Alikhan N.-F."/>
            <person name="Baker D."/>
            <person name="Gharbi K."/>
            <person name="Hall N."/>
            <person name="Watson M."/>
            <person name="Adriaenssens E.M."/>
            <person name="Foster-Nyarko E."/>
            <person name="Jarju S."/>
            <person name="Secka A."/>
            <person name="Antonio M."/>
            <person name="Oren A."/>
            <person name="Chaudhuri R."/>
            <person name="La Ragione R.M."/>
            <person name="Hildebrand F."/>
            <person name="Pallen M.J."/>
        </authorList>
    </citation>
    <scope>NUCLEOTIDE SEQUENCE [LARGE SCALE GENOMIC DNA]</scope>
    <source>
        <strain evidence="3 4">Sa1BUA1</strain>
    </source>
</reference>
<feature type="transmembrane region" description="Helical" evidence="2">
    <location>
        <begin position="52"/>
        <end position="73"/>
    </location>
</feature>
<proteinExistence type="predicted"/>
<dbReference type="RefSeq" id="WP_251839469.1">
    <property type="nucleotide sequence ID" value="NZ_JACSPO010000003.1"/>
</dbReference>
<name>A0ABR8Z211_9MICO</name>
<keyword evidence="2" id="KW-0812">Transmembrane</keyword>
<evidence type="ECO:0000256" key="2">
    <source>
        <dbReference type="SAM" id="Phobius"/>
    </source>
</evidence>
<keyword evidence="2" id="KW-1133">Transmembrane helix</keyword>
<evidence type="ECO:0008006" key="5">
    <source>
        <dbReference type="Google" id="ProtNLM"/>
    </source>
</evidence>
<keyword evidence="4" id="KW-1185">Reference proteome</keyword>
<gene>
    <name evidence="3" type="ORF">H9624_08470</name>
</gene>
<evidence type="ECO:0000313" key="3">
    <source>
        <dbReference type="EMBL" id="MBD8062358.1"/>
    </source>
</evidence>
<keyword evidence="2" id="KW-0472">Membrane</keyword>
<sequence length="94" mass="10156">MVQDGTSRDYDLPPVAPFHNEGKTVAGWVMFWGVCLGAVVVAVGMIMWEMWVLAVGAALLVLALVVSGVLSVMGMGQPRNRENPPQGGEHNWYS</sequence>
<organism evidence="3 4">
    <name type="scientific">Oceanitalea stevensii</name>
    <dbReference type="NCBI Taxonomy" id="2763072"/>
    <lineage>
        <taxon>Bacteria</taxon>
        <taxon>Bacillati</taxon>
        <taxon>Actinomycetota</taxon>
        <taxon>Actinomycetes</taxon>
        <taxon>Micrococcales</taxon>
        <taxon>Bogoriellaceae</taxon>
        <taxon>Georgenia</taxon>
    </lineage>
</organism>
<feature type="region of interest" description="Disordered" evidence="1">
    <location>
        <begin position="75"/>
        <end position="94"/>
    </location>
</feature>
<accession>A0ABR8Z211</accession>
<evidence type="ECO:0000313" key="4">
    <source>
        <dbReference type="Proteomes" id="UP000661894"/>
    </source>
</evidence>
<dbReference type="Proteomes" id="UP000661894">
    <property type="component" value="Unassembled WGS sequence"/>
</dbReference>
<protein>
    <recommendedName>
        <fullName evidence="5">Cytochrome c oxidase subunit IV bacterial aa3 type domain-containing protein</fullName>
    </recommendedName>
</protein>